<dbReference type="AlphaFoldDB" id="A0A8X7CHJ4"/>
<organism evidence="2 3">
    <name type="scientific">Trichonephila inaurata madagascariensis</name>
    <dbReference type="NCBI Taxonomy" id="2747483"/>
    <lineage>
        <taxon>Eukaryota</taxon>
        <taxon>Metazoa</taxon>
        <taxon>Ecdysozoa</taxon>
        <taxon>Arthropoda</taxon>
        <taxon>Chelicerata</taxon>
        <taxon>Arachnida</taxon>
        <taxon>Araneae</taxon>
        <taxon>Araneomorphae</taxon>
        <taxon>Entelegynae</taxon>
        <taxon>Araneoidea</taxon>
        <taxon>Nephilidae</taxon>
        <taxon>Trichonephila</taxon>
        <taxon>Trichonephila inaurata</taxon>
    </lineage>
</organism>
<protein>
    <submittedName>
        <fullName evidence="2">Uncharacterized protein</fullName>
    </submittedName>
</protein>
<evidence type="ECO:0000313" key="3">
    <source>
        <dbReference type="Proteomes" id="UP000886998"/>
    </source>
</evidence>
<feature type="compositionally biased region" description="Basic and acidic residues" evidence="1">
    <location>
        <begin position="68"/>
        <end position="78"/>
    </location>
</feature>
<feature type="region of interest" description="Disordered" evidence="1">
    <location>
        <begin position="67"/>
        <end position="92"/>
    </location>
</feature>
<dbReference type="EMBL" id="BMAV01019709">
    <property type="protein sequence ID" value="GFY72859.1"/>
    <property type="molecule type" value="Genomic_DNA"/>
</dbReference>
<name>A0A8X7CHJ4_9ARAC</name>
<gene>
    <name evidence="2" type="ORF">TNIN_18921</name>
</gene>
<evidence type="ECO:0000256" key="1">
    <source>
        <dbReference type="SAM" id="MobiDB-lite"/>
    </source>
</evidence>
<evidence type="ECO:0000313" key="2">
    <source>
        <dbReference type="EMBL" id="GFY72859.1"/>
    </source>
</evidence>
<accession>A0A8X7CHJ4</accession>
<sequence>MQSGVVSIIILAMTSRQPQGDFLGEEKVGNYSLWDEPGSFVSTVTYSLSFCSVPPPISYIPLLAGGGGEREHKEKQKGEQWSFSDVAFSSGL</sequence>
<dbReference type="Proteomes" id="UP000886998">
    <property type="component" value="Unassembled WGS sequence"/>
</dbReference>
<proteinExistence type="predicted"/>
<comment type="caution">
    <text evidence="2">The sequence shown here is derived from an EMBL/GenBank/DDBJ whole genome shotgun (WGS) entry which is preliminary data.</text>
</comment>
<reference evidence="2" key="1">
    <citation type="submission" date="2020-08" db="EMBL/GenBank/DDBJ databases">
        <title>Multicomponent nature underlies the extraordinary mechanical properties of spider dragline silk.</title>
        <authorList>
            <person name="Kono N."/>
            <person name="Nakamura H."/>
            <person name="Mori M."/>
            <person name="Yoshida Y."/>
            <person name="Ohtoshi R."/>
            <person name="Malay A.D."/>
            <person name="Moran D.A.P."/>
            <person name="Tomita M."/>
            <person name="Numata K."/>
            <person name="Arakawa K."/>
        </authorList>
    </citation>
    <scope>NUCLEOTIDE SEQUENCE</scope>
</reference>
<keyword evidence="3" id="KW-1185">Reference proteome</keyword>
<dbReference type="OrthoDB" id="10340277at2759"/>